<feature type="domain" description="HTH araC/xylS-type" evidence="4">
    <location>
        <begin position="298"/>
        <end position="396"/>
    </location>
</feature>
<dbReference type="InterPro" id="IPR028082">
    <property type="entry name" value="Peripla_BP_I"/>
</dbReference>
<reference evidence="5 6" key="1">
    <citation type="submission" date="2019-08" db="EMBL/GenBank/DDBJ databases">
        <title>Deep-cultivation of Planctomycetes and their phenomic and genomic characterization uncovers novel biology.</title>
        <authorList>
            <person name="Wiegand S."/>
            <person name="Jogler M."/>
            <person name="Boedeker C."/>
            <person name="Pinto D."/>
            <person name="Vollmers J."/>
            <person name="Rivas-Marin E."/>
            <person name="Kohn T."/>
            <person name="Peeters S.H."/>
            <person name="Heuer A."/>
            <person name="Rast P."/>
            <person name="Oberbeckmann S."/>
            <person name="Bunk B."/>
            <person name="Jeske O."/>
            <person name="Meyerdierks A."/>
            <person name="Storesund J.E."/>
            <person name="Kallscheuer N."/>
            <person name="Luecker S."/>
            <person name="Lage O.M."/>
            <person name="Pohl T."/>
            <person name="Merkel B.J."/>
            <person name="Hornburger P."/>
            <person name="Mueller R.-W."/>
            <person name="Bruemmer F."/>
            <person name="Labrenz M."/>
            <person name="Spormann A.M."/>
            <person name="Op den Camp H."/>
            <person name="Overmann J."/>
            <person name="Amann R."/>
            <person name="Jetten M.S.M."/>
            <person name="Mascher T."/>
            <person name="Medema M.H."/>
            <person name="Devos D.P."/>
            <person name="Kaster A.-K."/>
            <person name="Ovreas L."/>
            <person name="Rohde M."/>
            <person name="Galperin M.Y."/>
            <person name="Jogler C."/>
        </authorList>
    </citation>
    <scope>NUCLEOTIDE SEQUENCE [LARGE SCALE GENOMIC DNA]</scope>
    <source>
        <strain evidence="5 6">OJF2</strain>
    </source>
</reference>
<dbReference type="GO" id="GO:0000976">
    <property type="term" value="F:transcription cis-regulatory region binding"/>
    <property type="evidence" value="ECO:0007669"/>
    <property type="project" value="TreeGrafter"/>
</dbReference>
<dbReference type="PROSITE" id="PS01124">
    <property type="entry name" value="HTH_ARAC_FAMILY_2"/>
    <property type="match status" value="1"/>
</dbReference>
<dbReference type="PROSITE" id="PS00041">
    <property type="entry name" value="HTH_ARAC_FAMILY_1"/>
    <property type="match status" value="1"/>
</dbReference>
<name>A0A5B9W6V9_9BACT</name>
<dbReference type="GO" id="GO:0003700">
    <property type="term" value="F:DNA-binding transcription factor activity"/>
    <property type="evidence" value="ECO:0007669"/>
    <property type="project" value="InterPro"/>
</dbReference>
<dbReference type="Pfam" id="PF12833">
    <property type="entry name" value="HTH_18"/>
    <property type="match status" value="1"/>
</dbReference>
<dbReference type="Proteomes" id="UP000324233">
    <property type="component" value="Chromosome"/>
</dbReference>
<accession>A0A5B9W6V9</accession>
<dbReference type="PANTHER" id="PTHR30146">
    <property type="entry name" value="LACI-RELATED TRANSCRIPTIONAL REPRESSOR"/>
    <property type="match status" value="1"/>
</dbReference>
<dbReference type="CDD" id="cd01543">
    <property type="entry name" value="PBP1_XylR"/>
    <property type="match status" value="1"/>
</dbReference>
<sequence length="402" mass="44193">MSKIPKVALLIETSRGYGRGLLRGIVRYARLHGPWGFYLTPGDFEQVLPRMQSWGGTGIIARVETPAVARAILESGLPAIALDLAEEELEPGHALGHLPEVESDSEGAGRLAAEHLLGLGFRNYAYVGTGDRVWSLRRRAAFVARVREAGFEAHVYEPPRAARDRSWGREQPILSGWLRRLPRPAGLMACDDDRGRQVLEACRAGGLVVPEQVAVVGVDNDELLCELADPPLSSVALNAEAGGYRAAALLDRLMRAHARAAGRPPRRRARPARLVVEALRVVPRRSTESIALDDPEVAAALHFLHNHAGEPIGVADVVADRLISRRSLELRFRAAVGRTIHDELQRIRLERARRLLLESDLPIPGVARAAGFSSPSYLAQVFRRALRTTPARFRREARTPAH</sequence>
<evidence type="ECO:0000256" key="3">
    <source>
        <dbReference type="ARBA" id="ARBA00023163"/>
    </source>
</evidence>
<keyword evidence="2" id="KW-0238">DNA-binding</keyword>
<dbReference type="Pfam" id="PF22177">
    <property type="entry name" value="PBP1_XylR"/>
    <property type="match status" value="1"/>
</dbReference>
<dbReference type="Pfam" id="PF13377">
    <property type="entry name" value="Peripla_BP_3"/>
    <property type="match status" value="1"/>
</dbReference>
<dbReference type="Gene3D" id="1.10.10.60">
    <property type="entry name" value="Homeodomain-like"/>
    <property type="match status" value="1"/>
</dbReference>
<organism evidence="5 6">
    <name type="scientific">Aquisphaera giovannonii</name>
    <dbReference type="NCBI Taxonomy" id="406548"/>
    <lineage>
        <taxon>Bacteria</taxon>
        <taxon>Pseudomonadati</taxon>
        <taxon>Planctomycetota</taxon>
        <taxon>Planctomycetia</taxon>
        <taxon>Isosphaerales</taxon>
        <taxon>Isosphaeraceae</taxon>
        <taxon>Aquisphaera</taxon>
    </lineage>
</organism>
<dbReference type="EMBL" id="CP042997">
    <property type="protein sequence ID" value="QEH35731.1"/>
    <property type="molecule type" value="Genomic_DNA"/>
</dbReference>
<dbReference type="SMART" id="SM00342">
    <property type="entry name" value="HTH_ARAC"/>
    <property type="match status" value="1"/>
</dbReference>
<evidence type="ECO:0000256" key="2">
    <source>
        <dbReference type="ARBA" id="ARBA00023125"/>
    </source>
</evidence>
<keyword evidence="3" id="KW-0804">Transcription</keyword>
<evidence type="ECO:0000256" key="1">
    <source>
        <dbReference type="ARBA" id="ARBA00023015"/>
    </source>
</evidence>
<dbReference type="SUPFAM" id="SSF46689">
    <property type="entry name" value="Homeodomain-like"/>
    <property type="match status" value="1"/>
</dbReference>
<proteinExistence type="predicted"/>
<evidence type="ECO:0000313" key="5">
    <source>
        <dbReference type="EMBL" id="QEH35731.1"/>
    </source>
</evidence>
<keyword evidence="6" id="KW-1185">Reference proteome</keyword>
<dbReference type="OrthoDB" id="9795616at2"/>
<dbReference type="Gene3D" id="3.40.50.2300">
    <property type="match status" value="2"/>
</dbReference>
<dbReference type="InterPro" id="IPR054031">
    <property type="entry name" value="XylR_PBP1"/>
</dbReference>
<evidence type="ECO:0000313" key="6">
    <source>
        <dbReference type="Proteomes" id="UP000324233"/>
    </source>
</evidence>
<dbReference type="InterPro" id="IPR009057">
    <property type="entry name" value="Homeodomain-like_sf"/>
</dbReference>
<dbReference type="RefSeq" id="WP_148595489.1">
    <property type="nucleotide sequence ID" value="NZ_CP042997.1"/>
</dbReference>
<dbReference type="InterPro" id="IPR018060">
    <property type="entry name" value="HTH_AraC"/>
</dbReference>
<gene>
    <name evidence="5" type="primary">xylR_3</name>
    <name evidence="5" type="ORF">OJF2_42880</name>
</gene>
<keyword evidence="1" id="KW-0805">Transcription regulation</keyword>
<protein>
    <submittedName>
        <fullName evidence="5">Xylose operon regulatory protein</fullName>
    </submittedName>
</protein>
<dbReference type="AlphaFoldDB" id="A0A5B9W6V9"/>
<dbReference type="SUPFAM" id="SSF53822">
    <property type="entry name" value="Periplasmic binding protein-like I"/>
    <property type="match status" value="1"/>
</dbReference>
<dbReference type="InterPro" id="IPR046335">
    <property type="entry name" value="LacI/GalR-like_sensor"/>
</dbReference>
<dbReference type="KEGG" id="agv:OJF2_42880"/>
<dbReference type="InterPro" id="IPR018062">
    <property type="entry name" value="HTH_AraC-typ_CS"/>
</dbReference>
<evidence type="ECO:0000259" key="4">
    <source>
        <dbReference type="PROSITE" id="PS01124"/>
    </source>
</evidence>
<dbReference type="PANTHER" id="PTHR30146:SF24">
    <property type="entry name" value="XYLOSE OPERON REGULATORY PROTEIN"/>
    <property type="match status" value="1"/>
</dbReference>